<evidence type="ECO:0000256" key="2">
    <source>
        <dbReference type="ARBA" id="ARBA00023242"/>
    </source>
</evidence>
<evidence type="ECO:0000256" key="3">
    <source>
        <dbReference type="SAM" id="MobiDB-lite"/>
    </source>
</evidence>
<evidence type="ECO:0000256" key="1">
    <source>
        <dbReference type="ARBA" id="ARBA00004123"/>
    </source>
</evidence>
<gene>
    <name evidence="4" type="ORF">KIW84_070487</name>
</gene>
<keyword evidence="5" id="KW-1185">Reference proteome</keyword>
<dbReference type="GO" id="GO:0006950">
    <property type="term" value="P:response to stress"/>
    <property type="evidence" value="ECO:0007669"/>
    <property type="project" value="UniProtKB-ARBA"/>
</dbReference>
<keyword evidence="2" id="KW-0539">Nucleus</keyword>
<evidence type="ECO:0000313" key="5">
    <source>
        <dbReference type="Proteomes" id="UP001058974"/>
    </source>
</evidence>
<dbReference type="PANTHER" id="PTHR33172:SF103">
    <property type="entry name" value="PROTEIN OXIDATIVE STRESS 3"/>
    <property type="match status" value="1"/>
</dbReference>
<dbReference type="GO" id="GO:0005634">
    <property type="term" value="C:nucleus"/>
    <property type="evidence" value="ECO:0007669"/>
    <property type="project" value="UniProtKB-SubCell"/>
</dbReference>
<dbReference type="Gramene" id="PSAT_LOCUS33263_t1">
    <property type="protein sequence ID" value="CAL5215088.1"/>
    <property type="gene ID" value="PSAT_LOCUS33263"/>
</dbReference>
<sequence length="158" mass="17572">MDGKSKTYWVDKGEDVVTDSISNGYMTEDSMCSYFSSSEMDDDDQEVSSSSTSSLSSSSSSNLNGPLYEFSDLMNHLPIKKGLSMFYQGKAQSFGSLARVESIEDLPKKEKPNNRNKVKSCKNFGLCTPKAIIAKKFSRAPSLSVIISRRRRFLEESS</sequence>
<feature type="compositionally biased region" description="Low complexity" evidence="3">
    <location>
        <begin position="47"/>
        <end position="61"/>
    </location>
</feature>
<comment type="caution">
    <text evidence="4">The sequence shown here is derived from an EMBL/GenBank/DDBJ whole genome shotgun (WGS) entry which is preliminary data.</text>
</comment>
<dbReference type="Gramene" id="Psat7g017640.1">
    <property type="protein sequence ID" value="Psat7g017640.1.cds"/>
    <property type="gene ID" value="Psat7g017640"/>
</dbReference>
<name>A0A9D4VHY5_PEA</name>
<dbReference type="PANTHER" id="PTHR33172">
    <property type="entry name" value="OS08G0516900 PROTEIN"/>
    <property type="match status" value="1"/>
</dbReference>
<dbReference type="Proteomes" id="UP001058974">
    <property type="component" value="Chromosome 7"/>
</dbReference>
<evidence type="ECO:0008006" key="6">
    <source>
        <dbReference type="Google" id="ProtNLM"/>
    </source>
</evidence>
<dbReference type="InterPro" id="IPR051992">
    <property type="entry name" value="OxStress_Response_Reg"/>
</dbReference>
<dbReference type="EMBL" id="JAMSHJ010000007">
    <property type="protein sequence ID" value="KAI5383101.1"/>
    <property type="molecule type" value="Genomic_DNA"/>
</dbReference>
<organism evidence="4 5">
    <name type="scientific">Pisum sativum</name>
    <name type="common">Garden pea</name>
    <name type="synonym">Lathyrus oleraceus</name>
    <dbReference type="NCBI Taxonomy" id="3888"/>
    <lineage>
        <taxon>Eukaryota</taxon>
        <taxon>Viridiplantae</taxon>
        <taxon>Streptophyta</taxon>
        <taxon>Embryophyta</taxon>
        <taxon>Tracheophyta</taxon>
        <taxon>Spermatophyta</taxon>
        <taxon>Magnoliopsida</taxon>
        <taxon>eudicotyledons</taxon>
        <taxon>Gunneridae</taxon>
        <taxon>Pentapetalae</taxon>
        <taxon>rosids</taxon>
        <taxon>fabids</taxon>
        <taxon>Fabales</taxon>
        <taxon>Fabaceae</taxon>
        <taxon>Papilionoideae</taxon>
        <taxon>50 kb inversion clade</taxon>
        <taxon>NPAAA clade</taxon>
        <taxon>Hologalegina</taxon>
        <taxon>IRL clade</taxon>
        <taxon>Fabeae</taxon>
        <taxon>Lathyrus</taxon>
    </lineage>
</organism>
<dbReference type="OrthoDB" id="694201at2759"/>
<proteinExistence type="predicted"/>
<reference evidence="4 5" key="1">
    <citation type="journal article" date="2022" name="Nat. Genet.">
        <title>Improved pea reference genome and pan-genome highlight genomic features and evolutionary characteristics.</title>
        <authorList>
            <person name="Yang T."/>
            <person name="Liu R."/>
            <person name="Luo Y."/>
            <person name="Hu S."/>
            <person name="Wang D."/>
            <person name="Wang C."/>
            <person name="Pandey M.K."/>
            <person name="Ge S."/>
            <person name="Xu Q."/>
            <person name="Li N."/>
            <person name="Li G."/>
            <person name="Huang Y."/>
            <person name="Saxena R.K."/>
            <person name="Ji Y."/>
            <person name="Li M."/>
            <person name="Yan X."/>
            <person name="He Y."/>
            <person name="Liu Y."/>
            <person name="Wang X."/>
            <person name="Xiang C."/>
            <person name="Varshney R.K."/>
            <person name="Ding H."/>
            <person name="Gao S."/>
            <person name="Zong X."/>
        </authorList>
    </citation>
    <scope>NUCLEOTIDE SEQUENCE [LARGE SCALE GENOMIC DNA]</scope>
    <source>
        <strain evidence="4 5">cv. Zhongwan 6</strain>
    </source>
</reference>
<protein>
    <recommendedName>
        <fullName evidence="6">Oxidative stress 3</fullName>
    </recommendedName>
</protein>
<feature type="region of interest" description="Disordered" evidence="3">
    <location>
        <begin position="35"/>
        <end position="62"/>
    </location>
</feature>
<dbReference type="Gramene" id="Psat07G0048700-T1">
    <property type="protein sequence ID" value="KAI5383101.1"/>
    <property type="gene ID" value="KIW84_070487"/>
</dbReference>
<evidence type="ECO:0000313" key="4">
    <source>
        <dbReference type="EMBL" id="KAI5383101.1"/>
    </source>
</evidence>
<dbReference type="AlphaFoldDB" id="A0A9D4VHY5"/>
<accession>A0A9D4VHY5</accession>
<comment type="subcellular location">
    <subcellularLocation>
        <location evidence="1">Nucleus</location>
    </subcellularLocation>
</comment>